<dbReference type="InterPro" id="IPR020616">
    <property type="entry name" value="Thiolase_N"/>
</dbReference>
<dbReference type="GO" id="GO:0003985">
    <property type="term" value="F:acetyl-CoA C-acetyltransferase activity"/>
    <property type="evidence" value="ECO:0007669"/>
    <property type="project" value="TreeGrafter"/>
</dbReference>
<evidence type="ECO:0000313" key="11">
    <source>
        <dbReference type="EMBL" id="KAG5190778.1"/>
    </source>
</evidence>
<dbReference type="InterPro" id="IPR002155">
    <property type="entry name" value="Thiolase"/>
</dbReference>
<feature type="active site" description="Acyl-thioester intermediate" evidence="6">
    <location>
        <position position="129"/>
    </location>
</feature>
<sequence>MITVARRCGSSTLLRLNSLAALRSGTTQQHFSTSGGSRELKDNDVVILSFARTPIGNFMGGLSSLSATQLGAAAVKEAIRRACVDPDEVDEAFLGNVVSAGLGQAPARQAALFGGLPKTVPCTTVNKVCASGMKAAMLASQTIALGHGDVVVAGGFESMSNIPHYLQNSRKGLRLGNGTLVDGLLTDALTDVYNEQHMGMCAEVCADTHGFSRDEQDDYALESYRRAAAAWDSGKFKDEVFALEVPQSRGKPPVTISRDHESPIDPKKVRAARPAFKSSGSVTAANASTLNDGAAALVLSSAKRARELGLSPLARVLGYADAARDPVEFTVAPSDAVPRALSVAGIAAGDVDFHEVNEAFAVVALANMRLQRLDHAKVNVNGGAVALGHPLGASGARIIGTLYTVLKQEDGTIGCASICNGGGGASAIVIERLK</sequence>
<keyword evidence="5 7" id="KW-0012">Acyltransferase</keyword>
<dbReference type="PROSITE" id="PS00737">
    <property type="entry name" value="THIOLASE_2"/>
    <property type="match status" value="1"/>
</dbReference>
<dbReference type="GO" id="GO:0005739">
    <property type="term" value="C:mitochondrion"/>
    <property type="evidence" value="ECO:0007669"/>
    <property type="project" value="TreeGrafter"/>
</dbReference>
<dbReference type="CDD" id="cd00751">
    <property type="entry name" value="thiolase"/>
    <property type="match status" value="1"/>
</dbReference>
<keyword evidence="2 7" id="KW-0808">Transferase</keyword>
<reference evidence="11" key="1">
    <citation type="submission" date="2021-02" db="EMBL/GenBank/DDBJ databases">
        <title>First Annotated Genome of the Yellow-green Alga Tribonema minus.</title>
        <authorList>
            <person name="Mahan K.M."/>
        </authorList>
    </citation>
    <scope>NUCLEOTIDE SEQUENCE</scope>
    <source>
        <strain evidence="11">UTEX B ZZ1240</strain>
    </source>
</reference>
<dbReference type="InterPro" id="IPR020617">
    <property type="entry name" value="Thiolase_C"/>
</dbReference>
<evidence type="ECO:0000256" key="7">
    <source>
        <dbReference type="RuleBase" id="RU003557"/>
    </source>
</evidence>
<evidence type="ECO:0000256" key="5">
    <source>
        <dbReference type="ARBA" id="ARBA00023315"/>
    </source>
</evidence>
<dbReference type="InterPro" id="IPR020613">
    <property type="entry name" value="Thiolase_CS"/>
</dbReference>
<feature type="active site" description="Proton acceptor" evidence="6">
    <location>
        <position position="389"/>
    </location>
</feature>
<dbReference type="OrthoDB" id="5404651at2759"/>
<name>A0A836CMJ8_9STRA</name>
<dbReference type="InterPro" id="IPR016039">
    <property type="entry name" value="Thiolase-like"/>
</dbReference>
<feature type="domain" description="Thiolase N-terminal" evidence="9">
    <location>
        <begin position="45"/>
        <end position="302"/>
    </location>
</feature>
<organism evidence="11 12">
    <name type="scientific">Tribonema minus</name>
    <dbReference type="NCBI Taxonomy" id="303371"/>
    <lineage>
        <taxon>Eukaryota</taxon>
        <taxon>Sar</taxon>
        <taxon>Stramenopiles</taxon>
        <taxon>Ochrophyta</taxon>
        <taxon>PX clade</taxon>
        <taxon>Xanthophyceae</taxon>
        <taxon>Tribonematales</taxon>
        <taxon>Tribonemataceae</taxon>
        <taxon>Tribonema</taxon>
    </lineage>
</organism>
<dbReference type="GO" id="GO:0046872">
    <property type="term" value="F:metal ion binding"/>
    <property type="evidence" value="ECO:0007669"/>
    <property type="project" value="UniProtKB-KW"/>
</dbReference>
<dbReference type="Pfam" id="PF00108">
    <property type="entry name" value="Thiolase_N"/>
    <property type="match status" value="1"/>
</dbReference>
<dbReference type="AlphaFoldDB" id="A0A836CMJ8"/>
<feature type="active site" description="Proton acceptor" evidence="6">
    <location>
        <position position="419"/>
    </location>
</feature>
<evidence type="ECO:0000259" key="10">
    <source>
        <dbReference type="Pfam" id="PF02803"/>
    </source>
</evidence>
<evidence type="ECO:0000256" key="8">
    <source>
        <dbReference type="SAM" id="MobiDB-lite"/>
    </source>
</evidence>
<dbReference type="Pfam" id="PF02803">
    <property type="entry name" value="Thiolase_C"/>
    <property type="match status" value="1"/>
</dbReference>
<dbReference type="Gene3D" id="3.40.47.10">
    <property type="match status" value="1"/>
</dbReference>
<evidence type="ECO:0000256" key="3">
    <source>
        <dbReference type="ARBA" id="ARBA00022723"/>
    </source>
</evidence>
<feature type="domain" description="Thiolase C-terminal" evidence="10">
    <location>
        <begin position="311"/>
        <end position="432"/>
    </location>
</feature>
<dbReference type="GO" id="GO:0006635">
    <property type="term" value="P:fatty acid beta-oxidation"/>
    <property type="evidence" value="ECO:0007669"/>
    <property type="project" value="TreeGrafter"/>
</dbReference>
<dbReference type="EMBL" id="JAFCMP010000028">
    <property type="protein sequence ID" value="KAG5190778.1"/>
    <property type="molecule type" value="Genomic_DNA"/>
</dbReference>
<feature type="region of interest" description="Disordered" evidence="8">
    <location>
        <begin position="249"/>
        <end position="271"/>
    </location>
</feature>
<evidence type="ECO:0000256" key="6">
    <source>
        <dbReference type="PIRSR" id="PIRSR000429-1"/>
    </source>
</evidence>
<dbReference type="SUPFAM" id="SSF53901">
    <property type="entry name" value="Thiolase-like"/>
    <property type="match status" value="2"/>
</dbReference>
<keyword evidence="12" id="KW-1185">Reference proteome</keyword>
<dbReference type="PANTHER" id="PTHR18919">
    <property type="entry name" value="ACETYL-COA C-ACYLTRANSFERASE"/>
    <property type="match status" value="1"/>
</dbReference>
<accession>A0A836CMJ8</accession>
<dbReference type="FunFam" id="3.40.47.10:FF:000007">
    <property type="entry name" value="acetyl-CoA acetyltransferase, mitochondrial"/>
    <property type="match status" value="1"/>
</dbReference>
<feature type="compositionally biased region" description="Basic and acidic residues" evidence="8">
    <location>
        <begin position="257"/>
        <end position="268"/>
    </location>
</feature>
<dbReference type="Proteomes" id="UP000664859">
    <property type="component" value="Unassembled WGS sequence"/>
</dbReference>
<keyword evidence="3" id="KW-0479">Metal-binding</keyword>
<protein>
    <submittedName>
        <fullName evidence="11">Acetyl-CoA acetyltransferase</fullName>
    </submittedName>
</protein>
<comment type="caution">
    <text evidence="11">The sequence shown here is derived from an EMBL/GenBank/DDBJ whole genome shotgun (WGS) entry which is preliminary data.</text>
</comment>
<proteinExistence type="inferred from homology"/>
<dbReference type="PIRSF" id="PIRSF000429">
    <property type="entry name" value="Ac-CoA_Ac_transf"/>
    <property type="match status" value="1"/>
</dbReference>
<evidence type="ECO:0000259" key="9">
    <source>
        <dbReference type="Pfam" id="PF00108"/>
    </source>
</evidence>
<evidence type="ECO:0000256" key="4">
    <source>
        <dbReference type="ARBA" id="ARBA00022958"/>
    </source>
</evidence>
<gene>
    <name evidence="11" type="ORF">JKP88DRAFT_297913</name>
</gene>
<evidence type="ECO:0000256" key="1">
    <source>
        <dbReference type="ARBA" id="ARBA00010982"/>
    </source>
</evidence>
<dbReference type="NCBIfam" id="TIGR01930">
    <property type="entry name" value="AcCoA-C-Actrans"/>
    <property type="match status" value="1"/>
</dbReference>
<keyword evidence="4" id="KW-0630">Potassium</keyword>
<comment type="similarity">
    <text evidence="1 7">Belongs to the thiolase-like superfamily. Thiolase family.</text>
</comment>
<dbReference type="PANTHER" id="PTHR18919:SF156">
    <property type="entry name" value="ACETYL-COA ACETYLTRANSFERASE, MITOCHONDRIAL"/>
    <property type="match status" value="1"/>
</dbReference>
<evidence type="ECO:0000256" key="2">
    <source>
        <dbReference type="ARBA" id="ARBA00022679"/>
    </source>
</evidence>
<evidence type="ECO:0000313" key="12">
    <source>
        <dbReference type="Proteomes" id="UP000664859"/>
    </source>
</evidence>